<dbReference type="SUPFAM" id="SSF81301">
    <property type="entry name" value="Nucleotidyltransferase"/>
    <property type="match status" value="1"/>
</dbReference>
<dbReference type="Pfam" id="PF08335">
    <property type="entry name" value="GlnD_UR_UTase"/>
    <property type="match status" value="1"/>
</dbReference>
<dbReference type="InterPro" id="IPR010043">
    <property type="entry name" value="UTase/UR"/>
</dbReference>
<feature type="domain" description="ACT" evidence="9">
    <location>
        <begin position="820"/>
        <end position="895"/>
    </location>
</feature>
<accession>A0A518GR89</accession>
<feature type="region of interest" description="Uridylyltransferase" evidence="7">
    <location>
        <begin position="1"/>
        <end position="340"/>
    </location>
</feature>
<name>A0A518GR89_9PLAN</name>
<keyword evidence="2 7" id="KW-0548">Nucleotidyltransferase</keyword>
<dbReference type="PIRSF" id="PIRSF006288">
    <property type="entry name" value="PII_uridyltransf"/>
    <property type="match status" value="1"/>
</dbReference>
<dbReference type="InterPro" id="IPR045865">
    <property type="entry name" value="ACT-like_dom_sf"/>
</dbReference>
<evidence type="ECO:0000256" key="4">
    <source>
        <dbReference type="ARBA" id="ARBA00022801"/>
    </source>
</evidence>
<dbReference type="CDD" id="cd04899">
    <property type="entry name" value="ACT_ACR-UUR-like_2"/>
    <property type="match status" value="1"/>
</dbReference>
<evidence type="ECO:0000256" key="6">
    <source>
        <dbReference type="ARBA" id="ARBA00023268"/>
    </source>
</evidence>
<evidence type="ECO:0000313" key="11">
    <source>
        <dbReference type="EMBL" id="QDV31116.1"/>
    </source>
</evidence>
<keyword evidence="6 7" id="KW-0511">Multifunctional enzyme</keyword>
<evidence type="ECO:0000256" key="2">
    <source>
        <dbReference type="ARBA" id="ARBA00022695"/>
    </source>
</evidence>
<dbReference type="Gene3D" id="3.30.460.10">
    <property type="entry name" value="Beta Polymerase, domain 2"/>
    <property type="match status" value="1"/>
</dbReference>
<evidence type="ECO:0000256" key="1">
    <source>
        <dbReference type="ARBA" id="ARBA00022679"/>
    </source>
</evidence>
<dbReference type="Pfam" id="PF01966">
    <property type="entry name" value="HD"/>
    <property type="match status" value="1"/>
</dbReference>
<dbReference type="CDD" id="cd00077">
    <property type="entry name" value="HDc"/>
    <property type="match status" value="1"/>
</dbReference>
<dbReference type="KEGG" id="peh:Spb1_30540"/>
<dbReference type="GO" id="GO:0008081">
    <property type="term" value="F:phosphoric diester hydrolase activity"/>
    <property type="evidence" value="ECO:0007669"/>
    <property type="project" value="UniProtKB-UniRule"/>
</dbReference>
<dbReference type="EC" id="2.7.7.59" evidence="7"/>
<dbReference type="OrthoDB" id="9758038at2"/>
<dbReference type="SUPFAM" id="SSF81593">
    <property type="entry name" value="Nucleotidyltransferase substrate binding subunit/domain"/>
    <property type="match status" value="1"/>
</dbReference>
<reference evidence="11 12" key="1">
    <citation type="submission" date="2019-02" db="EMBL/GenBank/DDBJ databases">
        <title>Deep-cultivation of Planctomycetes and their phenomic and genomic characterization uncovers novel biology.</title>
        <authorList>
            <person name="Wiegand S."/>
            <person name="Jogler M."/>
            <person name="Boedeker C."/>
            <person name="Pinto D."/>
            <person name="Vollmers J."/>
            <person name="Rivas-Marin E."/>
            <person name="Kohn T."/>
            <person name="Peeters S.H."/>
            <person name="Heuer A."/>
            <person name="Rast P."/>
            <person name="Oberbeckmann S."/>
            <person name="Bunk B."/>
            <person name="Jeske O."/>
            <person name="Meyerdierks A."/>
            <person name="Storesund J.E."/>
            <person name="Kallscheuer N."/>
            <person name="Luecker S."/>
            <person name="Lage O.M."/>
            <person name="Pohl T."/>
            <person name="Merkel B.J."/>
            <person name="Hornburger P."/>
            <person name="Mueller R.-W."/>
            <person name="Bruemmer F."/>
            <person name="Labrenz M."/>
            <person name="Spormann A.M."/>
            <person name="Op den Camp H."/>
            <person name="Overmann J."/>
            <person name="Amann R."/>
            <person name="Jetten M.S.M."/>
            <person name="Mascher T."/>
            <person name="Medema M.H."/>
            <person name="Devos D.P."/>
            <person name="Kaster A.-K."/>
            <person name="Ovreas L."/>
            <person name="Rohde M."/>
            <person name="Galperin M.Y."/>
            <person name="Jogler C."/>
        </authorList>
    </citation>
    <scope>NUCLEOTIDE SEQUENCE [LARGE SCALE GENOMIC DNA]</scope>
    <source>
        <strain evidence="11 12">Spb1</strain>
    </source>
</reference>
<dbReference type="SMART" id="SM00471">
    <property type="entry name" value="HDc"/>
    <property type="match status" value="1"/>
</dbReference>
<keyword evidence="3" id="KW-0677">Repeat</keyword>
<comment type="activity regulation">
    <text evidence="7">Uridylyltransferase (UTase) activity is inhibited by glutamine, while glutamine activates uridylyl-removing (UR) activity.</text>
</comment>
<evidence type="ECO:0000259" key="10">
    <source>
        <dbReference type="PROSITE" id="PS51831"/>
    </source>
</evidence>
<dbReference type="EMBL" id="CP036299">
    <property type="protein sequence ID" value="QDV31116.1"/>
    <property type="molecule type" value="Genomic_DNA"/>
</dbReference>
<feature type="region of interest" description="Disordered" evidence="8">
    <location>
        <begin position="194"/>
        <end position="215"/>
    </location>
</feature>
<dbReference type="InterPro" id="IPR006674">
    <property type="entry name" value="HD_domain"/>
</dbReference>
<dbReference type="EC" id="3.1.4.-" evidence="7"/>
<dbReference type="Gene3D" id="1.10.3090.10">
    <property type="entry name" value="cca-adding enzyme, domain 2"/>
    <property type="match status" value="1"/>
</dbReference>
<keyword evidence="12" id="KW-1185">Reference proteome</keyword>
<evidence type="ECO:0000313" key="12">
    <source>
        <dbReference type="Proteomes" id="UP000315349"/>
    </source>
</evidence>
<comment type="catalytic activity">
    <reaction evidence="7">
        <text>[protein-PII]-L-tyrosine + UTP = [protein-PII]-uridylyl-L-tyrosine + diphosphate</text>
        <dbReference type="Rhea" id="RHEA:13673"/>
        <dbReference type="Rhea" id="RHEA-COMP:12147"/>
        <dbReference type="Rhea" id="RHEA-COMP:12148"/>
        <dbReference type="ChEBI" id="CHEBI:33019"/>
        <dbReference type="ChEBI" id="CHEBI:46398"/>
        <dbReference type="ChEBI" id="CHEBI:46858"/>
        <dbReference type="ChEBI" id="CHEBI:90602"/>
        <dbReference type="EC" id="2.7.7.59"/>
    </reaction>
</comment>
<dbReference type="AlphaFoldDB" id="A0A518GR89"/>
<dbReference type="CDD" id="cd05401">
    <property type="entry name" value="NT_GlnE_GlnD_like"/>
    <property type="match status" value="1"/>
</dbReference>
<dbReference type="SUPFAM" id="SSF109604">
    <property type="entry name" value="HD-domain/PDEase-like"/>
    <property type="match status" value="1"/>
</dbReference>
<dbReference type="GO" id="GO:0006808">
    <property type="term" value="P:regulation of nitrogen utilization"/>
    <property type="evidence" value="ECO:0007669"/>
    <property type="project" value="UniProtKB-UniRule"/>
</dbReference>
<feature type="domain" description="HD" evidence="10">
    <location>
        <begin position="461"/>
        <end position="578"/>
    </location>
</feature>
<evidence type="ECO:0000259" key="9">
    <source>
        <dbReference type="PROSITE" id="PS51671"/>
    </source>
</evidence>
<dbReference type="GO" id="GO:0008773">
    <property type="term" value="F:[protein-PII] uridylyltransferase activity"/>
    <property type="evidence" value="ECO:0007669"/>
    <property type="project" value="UniProtKB-UniRule"/>
</dbReference>
<dbReference type="NCBIfam" id="TIGR01693">
    <property type="entry name" value="UTase_glnD"/>
    <property type="match status" value="1"/>
</dbReference>
<dbReference type="PROSITE" id="PS51831">
    <property type="entry name" value="HD"/>
    <property type="match status" value="1"/>
</dbReference>
<evidence type="ECO:0000256" key="8">
    <source>
        <dbReference type="SAM" id="MobiDB-lite"/>
    </source>
</evidence>
<keyword evidence="5 7" id="KW-0460">Magnesium</keyword>
<evidence type="ECO:0000256" key="5">
    <source>
        <dbReference type="ARBA" id="ARBA00022842"/>
    </source>
</evidence>
<dbReference type="PROSITE" id="PS51671">
    <property type="entry name" value="ACT"/>
    <property type="match status" value="1"/>
</dbReference>
<comment type="domain">
    <text evidence="7">Has four distinct domains: an N-terminal nucleotidyltransferase (NT) domain responsible for UTase activity, a central HD domain that encodes UR activity, and two C-terminal ACT domains that seem to have a role in glutamine sensing.</text>
</comment>
<evidence type="ECO:0000256" key="7">
    <source>
        <dbReference type="HAMAP-Rule" id="MF_00277"/>
    </source>
</evidence>
<dbReference type="SUPFAM" id="SSF55021">
    <property type="entry name" value="ACT-like"/>
    <property type="match status" value="1"/>
</dbReference>
<dbReference type="Proteomes" id="UP000315349">
    <property type="component" value="Chromosome"/>
</dbReference>
<dbReference type="RefSeq" id="WP_145301514.1">
    <property type="nucleotide sequence ID" value="NZ_CP036299.1"/>
</dbReference>
<dbReference type="Gene3D" id="1.20.120.330">
    <property type="entry name" value="Nucleotidyltransferases domain 2"/>
    <property type="match status" value="1"/>
</dbReference>
<organism evidence="11 12">
    <name type="scientific">Planctopirus ephydatiae</name>
    <dbReference type="NCBI Taxonomy" id="2528019"/>
    <lineage>
        <taxon>Bacteria</taxon>
        <taxon>Pseudomonadati</taxon>
        <taxon>Planctomycetota</taxon>
        <taxon>Planctomycetia</taxon>
        <taxon>Planctomycetales</taxon>
        <taxon>Planctomycetaceae</taxon>
        <taxon>Planctopirus</taxon>
    </lineage>
</organism>
<gene>
    <name evidence="7 11" type="primary">glnD</name>
    <name evidence="11" type="ORF">Spb1_30540</name>
</gene>
<comment type="function">
    <text evidence="7">Modifies, by uridylylation and deuridylylation, the PII regulatory proteins (GlnB and homologs), in response to the nitrogen status of the cell that GlnD senses through the glutamine level. Under low glutamine levels, catalyzes the conversion of the PII proteins and UTP to PII-UMP and PPi, while under higher glutamine levels, GlnD hydrolyzes PII-UMP to PII and UMP (deuridylylation). Thus, controls uridylylation state and activity of the PII proteins, and plays an important role in the regulation of nitrogen metabolism.</text>
</comment>
<dbReference type="PANTHER" id="PTHR47320:SF1">
    <property type="entry name" value="BIFUNCTIONAL URIDYLYLTRANSFERASE_URIDYLYL-REMOVING ENZYME"/>
    <property type="match status" value="1"/>
</dbReference>
<keyword evidence="4 7" id="KW-0378">Hydrolase</keyword>
<dbReference type="InterPro" id="IPR003607">
    <property type="entry name" value="HD/PDEase_dom"/>
</dbReference>
<dbReference type="InterPro" id="IPR002912">
    <property type="entry name" value="ACT_dom"/>
</dbReference>
<dbReference type="InterPro" id="IPR013546">
    <property type="entry name" value="PII_UdlTrfase/GS_AdlTrfase"/>
</dbReference>
<dbReference type="PANTHER" id="PTHR47320">
    <property type="entry name" value="BIFUNCTIONAL URIDYLYLTRANSFERASE/URIDYLYL-REMOVING ENZYME"/>
    <property type="match status" value="1"/>
</dbReference>
<dbReference type="Pfam" id="PF24931">
    <property type="entry name" value="ACT_ACR9_3rd"/>
    <property type="match status" value="1"/>
</dbReference>
<dbReference type="HAMAP" id="MF_00277">
    <property type="entry name" value="PII_uridylyl_transf"/>
    <property type="match status" value="1"/>
</dbReference>
<comment type="similarity">
    <text evidence="7">Belongs to the GlnD family.</text>
</comment>
<comment type="caution">
    <text evidence="7">Lacks conserved residue(s) required for the propagation of feature annotation.</text>
</comment>
<comment type="catalytic activity">
    <reaction evidence="7">
        <text>[protein-PII]-uridylyl-L-tyrosine + H2O = [protein-PII]-L-tyrosine + UMP + H(+)</text>
        <dbReference type="Rhea" id="RHEA:48600"/>
        <dbReference type="Rhea" id="RHEA-COMP:12147"/>
        <dbReference type="Rhea" id="RHEA-COMP:12148"/>
        <dbReference type="ChEBI" id="CHEBI:15377"/>
        <dbReference type="ChEBI" id="CHEBI:15378"/>
        <dbReference type="ChEBI" id="CHEBI:46858"/>
        <dbReference type="ChEBI" id="CHEBI:57865"/>
        <dbReference type="ChEBI" id="CHEBI:90602"/>
    </reaction>
</comment>
<dbReference type="InterPro" id="IPR043519">
    <property type="entry name" value="NT_sf"/>
</dbReference>
<sequence>MTTASCKTLPTERALRLPAARQRLDELRQQISLRIAQHSTGLQITSWFSEQVDDLLNQLWNGILTEYPAEFRAELSSAIALISVGGTGRGDLAPYSDIDLLIVHRTAGGERWHEFAAQFVRDCWDAGLKLGHSTRSIPDAIRMARDDTQFATSLLEARLLVGHKPLFDDLMRKFQWNVVRGRLHTILSSSIAERDKEQATHGATNQELEPDVKRSPGGLRDIHLIRWLSQLRTGSSDPEALRLAGLMTRDELLRLVTAYDYLLSIRLTLHLAAGRANDVLTRSEQVRIAQDRGIEASGGQLAVEKFMQEYFRHTSTVSELATRLVRKHLPSRWQDVLWRPVVTHRVDTIYRISPDQIDVPRRFRNQLASLEDLLRLYWSAAMYKVPFADDLEEFVSTRTRELPETLTVEAGRIFLDILSRSRCVSRILRSMYRTGVLELVLPCFRHVRCLLQFNQYHQFTVDEHTLRAIEAAESFAELQSPLGEAFREIRHRDVLFLALLLHDAGKGYEEDHSEVGRRLAIEAAQRFRMASYHRDTVVFLVHKHLMMAHLAFRRDTTDPDVLLRFTHEVGTVDRLRMLYVLTAADITGVGPGVWNEWKAELLDNLFSGAMQALSGNSDMPQMIDLQSRVLSAVVDELSRPTTGEEKERIAKVVKQLFTTLPRHYLQGNSVERISSDLRIVMERRPDEIHISGRYEPETNSVEYRIITRESVAEGCFHKITGALTSQRMEILSAQISTTTEGVIIDSFRVNDIDHSNEVPQFRLDEVCRTIRGVLTGETNVNQLVERRRRTIFSRPLIAGQFSDLPEQVLIDNESSERCTIVDIFAHDRPGLLYSISRQLFELELSIVLAKISTHLDQVVDVFYITDKRHQKINDPERLQKLELLLHECISRVNYG</sequence>
<comment type="cofactor">
    <cofactor evidence="7">
        <name>Mg(2+)</name>
        <dbReference type="ChEBI" id="CHEBI:18420"/>
    </cofactor>
</comment>
<keyword evidence="1 7" id="KW-0808">Transferase</keyword>
<evidence type="ECO:0000256" key="3">
    <source>
        <dbReference type="ARBA" id="ARBA00022737"/>
    </source>
</evidence>
<proteinExistence type="inferred from homology"/>
<protein>
    <recommendedName>
        <fullName evidence="7">Bifunctional uridylyltransferase/uridylyl-removing enzyme</fullName>
        <shortName evidence="7">UTase/UR</shortName>
    </recommendedName>
    <alternativeName>
        <fullName evidence="7">Bifunctional [protein-PII] modification enzyme</fullName>
    </alternativeName>
    <alternativeName>
        <fullName evidence="7">Bifunctional nitrogen sensor protein</fullName>
    </alternativeName>
    <domain>
        <recommendedName>
            <fullName evidence="7">[Protein-PII] uridylyltransferase</fullName>
            <shortName evidence="7">PII uridylyltransferase</shortName>
            <shortName evidence="7">UTase</shortName>
            <ecNumber evidence="7">2.7.7.59</ecNumber>
        </recommendedName>
    </domain>
    <domain>
        <recommendedName>
            <fullName evidence="7">[Protein-PII]-UMP uridylyl-removing enzyme</fullName>
            <shortName evidence="7">UR</shortName>
            <ecNumber evidence="7">3.1.4.-</ecNumber>
        </recommendedName>
    </domain>
</protein>